<evidence type="ECO:0000313" key="2">
    <source>
        <dbReference type="EMBL" id="THG24094.1"/>
    </source>
</evidence>
<gene>
    <name evidence="2" type="ORF">E5991_09050</name>
</gene>
<protein>
    <submittedName>
        <fullName evidence="2">Uncharacterized protein</fullName>
    </submittedName>
</protein>
<accession>A0A4S4F527</accession>
<dbReference type="RefSeq" id="WP_136511738.1">
    <property type="nucleotide sequence ID" value="NZ_SSTF01000036.1"/>
</dbReference>
<sequence>MEMCGRIWQWVLRLGAWQVAAVLVLLVAGGACMAVARRLARPSYDSYGPGGSRAVKVATAGALWLLGGVLCVGSLVCLAAVFAPLVHL</sequence>
<evidence type="ECO:0000313" key="3">
    <source>
        <dbReference type="Proteomes" id="UP000306798"/>
    </source>
</evidence>
<feature type="transmembrane region" description="Helical" evidence="1">
    <location>
        <begin position="57"/>
        <end position="83"/>
    </location>
</feature>
<dbReference type="Proteomes" id="UP000306798">
    <property type="component" value="Unassembled WGS sequence"/>
</dbReference>
<dbReference type="PROSITE" id="PS51257">
    <property type="entry name" value="PROKAR_LIPOPROTEIN"/>
    <property type="match status" value="1"/>
</dbReference>
<keyword evidence="1" id="KW-0472">Membrane</keyword>
<organism evidence="2 3">
    <name type="scientific">Bifidobacterium pseudolongum</name>
    <dbReference type="NCBI Taxonomy" id="1694"/>
    <lineage>
        <taxon>Bacteria</taxon>
        <taxon>Bacillati</taxon>
        <taxon>Actinomycetota</taxon>
        <taxon>Actinomycetes</taxon>
        <taxon>Bifidobacteriales</taxon>
        <taxon>Bifidobacteriaceae</taxon>
        <taxon>Bifidobacterium</taxon>
    </lineage>
</organism>
<keyword evidence="1" id="KW-1133">Transmembrane helix</keyword>
<comment type="caution">
    <text evidence="2">The sequence shown here is derived from an EMBL/GenBank/DDBJ whole genome shotgun (WGS) entry which is preliminary data.</text>
</comment>
<reference evidence="2 3" key="1">
    <citation type="submission" date="2019-04" db="EMBL/GenBank/DDBJ databases">
        <title>Microbes associate with the intestines of laboratory mice.</title>
        <authorList>
            <person name="Navarre W."/>
            <person name="Wong E."/>
            <person name="Huang K.C."/>
            <person name="Tropini C."/>
            <person name="Ng K."/>
            <person name="Yu B."/>
        </authorList>
    </citation>
    <scope>NUCLEOTIDE SEQUENCE [LARGE SCALE GENOMIC DNA]</scope>
    <source>
        <strain evidence="2 3">NM87_A27A</strain>
    </source>
</reference>
<proteinExistence type="predicted"/>
<evidence type="ECO:0000256" key="1">
    <source>
        <dbReference type="SAM" id="Phobius"/>
    </source>
</evidence>
<name>A0A4S4F527_9BIFI</name>
<dbReference type="AlphaFoldDB" id="A0A4S4F527"/>
<keyword evidence="1" id="KW-0812">Transmembrane</keyword>
<dbReference type="EMBL" id="SSTF01000036">
    <property type="protein sequence ID" value="THG24094.1"/>
    <property type="molecule type" value="Genomic_DNA"/>
</dbReference>
<feature type="transmembrane region" description="Helical" evidence="1">
    <location>
        <begin position="15"/>
        <end position="36"/>
    </location>
</feature>